<dbReference type="SUPFAM" id="SSF47413">
    <property type="entry name" value="lambda repressor-like DNA-binding domains"/>
    <property type="match status" value="1"/>
</dbReference>
<dbReference type="RefSeq" id="WP_028309836.1">
    <property type="nucleotide sequence ID" value="NZ_AXWS01000001.1"/>
</dbReference>
<organism evidence="2 3">
    <name type="scientific">Derxia gummosa DSM 723</name>
    <dbReference type="NCBI Taxonomy" id="1121388"/>
    <lineage>
        <taxon>Bacteria</taxon>
        <taxon>Pseudomonadati</taxon>
        <taxon>Pseudomonadota</taxon>
        <taxon>Betaproteobacteria</taxon>
        <taxon>Burkholderiales</taxon>
        <taxon>Alcaligenaceae</taxon>
        <taxon>Derxia</taxon>
    </lineage>
</organism>
<dbReference type="GO" id="GO:0003677">
    <property type="term" value="F:DNA binding"/>
    <property type="evidence" value="ECO:0007669"/>
    <property type="project" value="InterPro"/>
</dbReference>
<keyword evidence="2" id="KW-1185">Reference proteome</keyword>
<sequence length="263" mass="28442">MPSISDSSASPSLGAFLRDHRERIAPAAVGLSAGGRRRTPGLRREELAQLAGLSPTWLTWAEQGRDVALSADALARLANALRLTVAERRYLFELAGRRDPSQPPQPDAVPAELLAAVDAVRHPAYLLDRQWTALAANAAARSLLAGWLDRRATERNLLRFMFLNPTARGLVPDWPDRAARLVAEFRAHSAGHVAAPPTSDHVASLCSASPEFARLWSSQDVLARDGGRRLFNHPVRGPLAYDQITLAPTTAPGALLVMLLPVT</sequence>
<dbReference type="CDD" id="cd00093">
    <property type="entry name" value="HTH_XRE"/>
    <property type="match status" value="1"/>
</dbReference>
<reference evidence="3" key="2">
    <citation type="journal article" date="1996" name="J. Mol. Biol.">
        <title>Structural classification of HTH DNA-binding domains and protein-DNA interaction modes.</title>
        <authorList>
            <person name="Wintjens R."/>
            <person name="Rooman M."/>
        </authorList>
    </citation>
    <scope>NUCLEOTIDE SEQUENCE</scope>
</reference>
<reference evidence="3" key="3">
    <citation type="journal article" date="2005" name="FEMS Microbiol. Rev.">
        <title>The many faces of the helix-turn-helix domain: transcription regulation and beyond.</title>
        <authorList>
            <person name="Aravind L."/>
            <person name="Anantharaman V."/>
            <person name="Balaji S."/>
            <person name="Babu M.M."/>
            <person name="Iyer L.M."/>
        </authorList>
    </citation>
    <scope>NUCLEOTIDE SEQUENCE</scope>
</reference>
<evidence type="ECO:0000313" key="3">
    <source>
        <dbReference type="RefSeq" id="WP_028309836.1"/>
    </source>
</evidence>
<dbReference type="Proteomes" id="UP000675920">
    <property type="component" value="Unplaced"/>
</dbReference>
<reference evidence="3" key="1">
    <citation type="journal article" date="1989" name="J. Biol. Chem.">
        <title>The helix-turn-helix DNA binding motif.</title>
        <authorList>
            <person name="Brennan R.G."/>
            <person name="Matthews B.W."/>
        </authorList>
    </citation>
    <scope>NUCLEOTIDE SEQUENCE</scope>
</reference>
<accession>A0A8B6X0N7</accession>
<dbReference type="InterPro" id="IPR001387">
    <property type="entry name" value="Cro/C1-type_HTH"/>
</dbReference>
<dbReference type="InterPro" id="IPR041413">
    <property type="entry name" value="MLTR_LBD"/>
</dbReference>
<protein>
    <submittedName>
        <fullName evidence="3">Helix-turn-helix transcriptional regulator</fullName>
    </submittedName>
</protein>
<dbReference type="InterPro" id="IPR010982">
    <property type="entry name" value="Lambda_DNA-bd_dom_sf"/>
</dbReference>
<dbReference type="Pfam" id="PF13560">
    <property type="entry name" value="HTH_31"/>
    <property type="match status" value="1"/>
</dbReference>
<dbReference type="SMART" id="SM00530">
    <property type="entry name" value="HTH_XRE"/>
    <property type="match status" value="1"/>
</dbReference>
<name>A0A8B6X0N7_9BURK</name>
<dbReference type="Gene3D" id="1.10.260.40">
    <property type="entry name" value="lambda repressor-like DNA-binding domains"/>
    <property type="match status" value="1"/>
</dbReference>
<dbReference type="PANTHER" id="PTHR35010:SF2">
    <property type="entry name" value="BLL4672 PROTEIN"/>
    <property type="match status" value="1"/>
</dbReference>
<reference evidence="3" key="4">
    <citation type="submission" date="2025-08" db="UniProtKB">
        <authorList>
            <consortium name="RefSeq"/>
        </authorList>
    </citation>
    <scope>IDENTIFICATION</scope>
</reference>
<dbReference type="AlphaFoldDB" id="A0A8B6X0N7"/>
<proteinExistence type="predicted"/>
<dbReference type="Pfam" id="PF17765">
    <property type="entry name" value="MLTR_LBD"/>
    <property type="match status" value="1"/>
</dbReference>
<dbReference type="PANTHER" id="PTHR35010">
    <property type="entry name" value="BLL4672 PROTEIN-RELATED"/>
    <property type="match status" value="1"/>
</dbReference>
<dbReference type="OrthoDB" id="5346389at2"/>
<evidence type="ECO:0000313" key="2">
    <source>
        <dbReference type="Proteomes" id="UP000675920"/>
    </source>
</evidence>
<dbReference type="Gene3D" id="3.30.450.180">
    <property type="match status" value="1"/>
</dbReference>
<evidence type="ECO:0000259" key="1">
    <source>
        <dbReference type="SMART" id="SM00530"/>
    </source>
</evidence>
<feature type="domain" description="HTH cro/C1-type" evidence="1">
    <location>
        <begin position="16"/>
        <end position="88"/>
    </location>
</feature>